<organism evidence="2 3">
    <name type="scientific">Natronincola peptidivorans</name>
    <dbReference type="NCBI Taxonomy" id="426128"/>
    <lineage>
        <taxon>Bacteria</taxon>
        <taxon>Bacillati</taxon>
        <taxon>Bacillota</taxon>
        <taxon>Clostridia</taxon>
        <taxon>Peptostreptococcales</taxon>
        <taxon>Natronincolaceae</taxon>
        <taxon>Natronincola</taxon>
    </lineage>
</organism>
<dbReference type="InterPro" id="IPR020988">
    <property type="entry name" value="Pept_U32_collagenase"/>
</dbReference>
<sequence>MIMGKVELLAPAGSYEAFHAAVQNGADAVYLGGTAFSARAYASNFEMETLEKAMKYAHLRGVKVYVTINTLIKDVERKELLQYINRLYSIGIDAIIVQDLGVIQIVREVFPDLEIHCSTQMTLHNSEGINLLTELGVKRVVLARELSLKDIKKIYDNTQAELEVFIHGALCYSYSGQCLMSSFIGGRSGNRGRCAQPCRKKYEIISLNKEIVAKSQGYYMSMRDLNVLNNIGEVIESGVFSFKIEGRMKKPHYVASIVRAYRRAIDDYLLYKKPFMDEKVTKEITQVFNRKFTKGYLLSSTTQNIINPEKPNNRGLFLGKIKEYNIKNKRITIKLMENIRQGDGIEIWSNISGSNGGVINKIFLHNELIHEAAKGETVDIQFLGSIQKGDDVFKTLDLQLMKHIEKSYEAGYENKKVKIYGEIKVLSNMPIKLWLWDNEENIVYQESKEIVERARKVALTEEKIIENISKLGNTPFQMETIQVTIDKNISIPISSINQVRRDAVEALSNLRSNRNTKQPKPLEKIVINHRHTSLREKTTEKYRPRLAVKVDSYQQLKYVLQQQVERVYYGNTKNLEAALELCKSKEVEIYFRSPAIIKDNEQEILKEILTRYSFDGLLAGDLGMIVFGRKTLKKPVIADFTLNIMNSSTVEFMKKQGVSGVTLSTELDLKNIKNLKVNRSLEVEIIVYGKLPIMVTEACPLIIGDVCNHQCKECKDEAFHYLWGLKDEKDAIFPFTKDEWGRTVVLNSCPLYMIDKVEDLAKIYTTSYRLDFTNETPQEIINIVTNYKKNIDMYFNNGSIDNSKVKEGINHYTRGHFYRGIE</sequence>
<dbReference type="PANTHER" id="PTHR30217">
    <property type="entry name" value="PEPTIDASE U32 FAMILY"/>
    <property type="match status" value="1"/>
</dbReference>
<dbReference type="STRING" id="426128.SAMN05660297_02591"/>
<dbReference type="AlphaFoldDB" id="A0A1I0EW42"/>
<dbReference type="Pfam" id="PF12392">
    <property type="entry name" value="DUF3656"/>
    <property type="match status" value="1"/>
</dbReference>
<dbReference type="PROSITE" id="PS01276">
    <property type="entry name" value="PEPTIDASE_U32"/>
    <property type="match status" value="1"/>
</dbReference>
<evidence type="ECO:0000313" key="3">
    <source>
        <dbReference type="Proteomes" id="UP000199568"/>
    </source>
</evidence>
<proteinExistence type="predicted"/>
<dbReference type="Pfam" id="PF01136">
    <property type="entry name" value="Peptidase_U32"/>
    <property type="match status" value="2"/>
</dbReference>
<accession>A0A1I0EW42</accession>
<dbReference type="InterPro" id="IPR051454">
    <property type="entry name" value="RNA/ubiquinone_mod_enzymes"/>
</dbReference>
<dbReference type="InterPro" id="IPR001539">
    <property type="entry name" value="Peptidase_U32"/>
</dbReference>
<protein>
    <submittedName>
        <fullName evidence="2">Putative protease</fullName>
    </submittedName>
</protein>
<keyword evidence="3" id="KW-1185">Reference proteome</keyword>
<keyword evidence="2" id="KW-0378">Hydrolase</keyword>
<feature type="domain" description="Peptidase U32 collagenase" evidence="1">
    <location>
        <begin position="392"/>
        <end position="511"/>
    </location>
</feature>
<dbReference type="GO" id="GO:0008233">
    <property type="term" value="F:peptidase activity"/>
    <property type="evidence" value="ECO:0007669"/>
    <property type="project" value="UniProtKB-KW"/>
</dbReference>
<dbReference type="Proteomes" id="UP000199568">
    <property type="component" value="Unassembled WGS sequence"/>
</dbReference>
<dbReference type="PANTHER" id="PTHR30217:SF10">
    <property type="entry name" value="23S RRNA 5-HYDROXYCYTIDINE C2501 SYNTHASE"/>
    <property type="match status" value="1"/>
</dbReference>
<evidence type="ECO:0000313" key="2">
    <source>
        <dbReference type="EMBL" id="SET49868.1"/>
    </source>
</evidence>
<gene>
    <name evidence="2" type="ORF">SAMN05660297_02591</name>
</gene>
<name>A0A1I0EW42_9FIRM</name>
<dbReference type="EMBL" id="FOHU01000012">
    <property type="protein sequence ID" value="SET49868.1"/>
    <property type="molecule type" value="Genomic_DNA"/>
</dbReference>
<dbReference type="GO" id="GO:0006508">
    <property type="term" value="P:proteolysis"/>
    <property type="evidence" value="ECO:0007669"/>
    <property type="project" value="UniProtKB-KW"/>
</dbReference>
<reference evidence="2 3" key="1">
    <citation type="submission" date="2016-10" db="EMBL/GenBank/DDBJ databases">
        <authorList>
            <person name="de Groot N.N."/>
        </authorList>
    </citation>
    <scope>NUCLEOTIDE SEQUENCE [LARGE SCALE GENOMIC DNA]</scope>
    <source>
        <strain evidence="2 3">DSM 18979</strain>
    </source>
</reference>
<keyword evidence="2" id="KW-0645">Protease</keyword>
<evidence type="ECO:0000259" key="1">
    <source>
        <dbReference type="Pfam" id="PF12392"/>
    </source>
</evidence>